<accession>A0A919JL04</accession>
<evidence type="ECO:0000313" key="3">
    <source>
        <dbReference type="Proteomes" id="UP000647172"/>
    </source>
</evidence>
<organism evidence="2 3">
    <name type="scientific">Actinoplanes nipponensis</name>
    <dbReference type="NCBI Taxonomy" id="135950"/>
    <lineage>
        <taxon>Bacteria</taxon>
        <taxon>Bacillati</taxon>
        <taxon>Actinomycetota</taxon>
        <taxon>Actinomycetes</taxon>
        <taxon>Micromonosporales</taxon>
        <taxon>Micromonosporaceae</taxon>
        <taxon>Actinoplanes</taxon>
    </lineage>
</organism>
<dbReference type="Proteomes" id="UP000647172">
    <property type="component" value="Unassembled WGS sequence"/>
</dbReference>
<dbReference type="Pfam" id="PF13835">
    <property type="entry name" value="DUF4194"/>
    <property type="match status" value="1"/>
</dbReference>
<gene>
    <name evidence="2" type="ORF">Ani05nite_51270</name>
</gene>
<proteinExistence type="predicted"/>
<evidence type="ECO:0008006" key="4">
    <source>
        <dbReference type="Google" id="ProtNLM"/>
    </source>
</evidence>
<dbReference type="InterPro" id="IPR025449">
    <property type="entry name" value="JetB"/>
</dbReference>
<feature type="compositionally biased region" description="Polar residues" evidence="1">
    <location>
        <begin position="1"/>
        <end position="13"/>
    </location>
</feature>
<feature type="region of interest" description="Disordered" evidence="1">
    <location>
        <begin position="1"/>
        <end position="23"/>
    </location>
</feature>
<dbReference type="AlphaFoldDB" id="A0A919JL04"/>
<protein>
    <recommendedName>
        <fullName evidence="4">DUF4194 domain-containing protein</fullName>
    </recommendedName>
</protein>
<keyword evidence="3" id="KW-1185">Reference proteome</keyword>
<feature type="region of interest" description="Disordered" evidence="1">
    <location>
        <begin position="218"/>
        <end position="246"/>
    </location>
</feature>
<dbReference type="RefSeq" id="WP_203772266.1">
    <property type="nucleotide sequence ID" value="NZ_BAAAYJ010000099.1"/>
</dbReference>
<evidence type="ECO:0000313" key="2">
    <source>
        <dbReference type="EMBL" id="GIE51593.1"/>
    </source>
</evidence>
<sequence>MTIDDTANTQSLVSDDPDAPDRELSSSVALFEGDEGALEIPQRRALVALLKNRFITARSHPKEWHTLIADPRLIRSRLNDQFMDLHLDLTREVAYKRQAVPEGGGRFPTLLHDTAWSREETILLVYLRSRARSEEAAGTSRTLVDRQDLLEHVASLRPEHATDQAGDARRTANAIENLNRAGLLVGASAAEQFEVSPAVDVVLPLEKLQELLRWLQSQNSDPGTGVDPADLTAYAGDTDISDEDAR</sequence>
<name>A0A919JL04_9ACTN</name>
<reference evidence="2" key="1">
    <citation type="submission" date="2021-01" db="EMBL/GenBank/DDBJ databases">
        <title>Whole genome shotgun sequence of Actinoplanes nipponensis NBRC 14063.</title>
        <authorList>
            <person name="Komaki H."/>
            <person name="Tamura T."/>
        </authorList>
    </citation>
    <scope>NUCLEOTIDE SEQUENCE</scope>
    <source>
        <strain evidence="2">NBRC 14063</strain>
    </source>
</reference>
<evidence type="ECO:0000256" key="1">
    <source>
        <dbReference type="SAM" id="MobiDB-lite"/>
    </source>
</evidence>
<dbReference type="EMBL" id="BOMQ01000060">
    <property type="protein sequence ID" value="GIE51593.1"/>
    <property type="molecule type" value="Genomic_DNA"/>
</dbReference>
<comment type="caution">
    <text evidence="2">The sequence shown here is derived from an EMBL/GenBank/DDBJ whole genome shotgun (WGS) entry which is preliminary data.</text>
</comment>